<dbReference type="Proteomes" id="UP000476332">
    <property type="component" value="Unassembled WGS sequence"/>
</dbReference>
<dbReference type="InterPro" id="IPR041698">
    <property type="entry name" value="Methyltransf_25"/>
</dbReference>
<comment type="similarity">
    <text evidence="2">Belongs to the methyltransferase superfamily. HEN1 family.</text>
</comment>
<accession>A0A6L9MKW6</accession>
<dbReference type="GO" id="GO:0001510">
    <property type="term" value="P:RNA methylation"/>
    <property type="evidence" value="ECO:0007669"/>
    <property type="project" value="InterPro"/>
</dbReference>
<evidence type="ECO:0000256" key="3">
    <source>
        <dbReference type="ARBA" id="ARBA00021330"/>
    </source>
</evidence>
<dbReference type="EC" id="2.1.1.386" evidence="11"/>
<evidence type="ECO:0000256" key="4">
    <source>
        <dbReference type="ARBA" id="ARBA00022603"/>
    </source>
</evidence>
<evidence type="ECO:0000256" key="7">
    <source>
        <dbReference type="ARBA" id="ARBA00022723"/>
    </source>
</evidence>
<dbReference type="GO" id="GO:0003723">
    <property type="term" value="F:RNA binding"/>
    <property type="evidence" value="ECO:0007669"/>
    <property type="project" value="UniProtKB-KW"/>
</dbReference>
<dbReference type="GO" id="GO:0031047">
    <property type="term" value="P:regulatory ncRNA-mediated gene silencing"/>
    <property type="evidence" value="ECO:0007669"/>
    <property type="project" value="UniProtKB-KW"/>
</dbReference>
<dbReference type="AlphaFoldDB" id="A0A6L9MKW6"/>
<dbReference type="GO" id="GO:0046872">
    <property type="term" value="F:metal ion binding"/>
    <property type="evidence" value="ECO:0007669"/>
    <property type="project" value="UniProtKB-KW"/>
</dbReference>
<evidence type="ECO:0000256" key="11">
    <source>
        <dbReference type="ARBA" id="ARBA00035025"/>
    </source>
</evidence>
<evidence type="ECO:0000313" key="15">
    <source>
        <dbReference type="Proteomes" id="UP000476332"/>
    </source>
</evidence>
<evidence type="ECO:0000256" key="1">
    <source>
        <dbReference type="ARBA" id="ARBA00001946"/>
    </source>
</evidence>
<dbReference type="InterPro" id="IPR026610">
    <property type="entry name" value="Hen1"/>
</dbReference>
<dbReference type="GO" id="GO:0090486">
    <property type="term" value="F:small RNA 2'-O-methyltransferase activity"/>
    <property type="evidence" value="ECO:0007669"/>
    <property type="project" value="UniProtKB-EC"/>
</dbReference>
<evidence type="ECO:0000256" key="2">
    <source>
        <dbReference type="ARBA" id="ARBA00009026"/>
    </source>
</evidence>
<evidence type="ECO:0000256" key="9">
    <source>
        <dbReference type="ARBA" id="ARBA00022884"/>
    </source>
</evidence>
<keyword evidence="5 14" id="KW-0808">Transferase</keyword>
<dbReference type="CDD" id="cd02440">
    <property type="entry name" value="AdoMet_MTases"/>
    <property type="match status" value="1"/>
</dbReference>
<proteinExistence type="inferred from homology"/>
<keyword evidence="7" id="KW-0479">Metal-binding</keyword>
<keyword evidence="6" id="KW-0949">S-adenosyl-L-methionine</keyword>
<dbReference type="SUPFAM" id="SSF53335">
    <property type="entry name" value="S-adenosyl-L-methionine-dependent methyltransferases"/>
    <property type="match status" value="1"/>
</dbReference>
<evidence type="ECO:0000259" key="13">
    <source>
        <dbReference type="Pfam" id="PF13649"/>
    </source>
</evidence>
<evidence type="ECO:0000313" key="14">
    <source>
        <dbReference type="EMBL" id="NDV88483.1"/>
    </source>
</evidence>
<comment type="catalytic activity">
    <reaction evidence="12">
        <text>small RNA 3'-end nucleotide + S-adenosyl-L-methionine = small RNA 3'-end 2'-O-methylnucleotide + S-adenosyl-L-homocysteine + H(+)</text>
        <dbReference type="Rhea" id="RHEA:37887"/>
        <dbReference type="Rhea" id="RHEA-COMP:10415"/>
        <dbReference type="Rhea" id="RHEA-COMP:10416"/>
        <dbReference type="ChEBI" id="CHEBI:15378"/>
        <dbReference type="ChEBI" id="CHEBI:57856"/>
        <dbReference type="ChEBI" id="CHEBI:59789"/>
        <dbReference type="ChEBI" id="CHEBI:74896"/>
        <dbReference type="ChEBI" id="CHEBI:74898"/>
        <dbReference type="EC" id="2.1.1.386"/>
    </reaction>
</comment>
<keyword evidence="10" id="KW-0943">RNA-mediated gene silencing</keyword>
<comment type="caution">
    <text evidence="14">The sequence shown here is derived from an EMBL/GenBank/DDBJ whole genome shotgun (WGS) entry which is preliminary data.</text>
</comment>
<evidence type="ECO:0000256" key="6">
    <source>
        <dbReference type="ARBA" id="ARBA00022691"/>
    </source>
</evidence>
<comment type="cofactor">
    <cofactor evidence="1">
        <name>Mg(2+)</name>
        <dbReference type="ChEBI" id="CHEBI:18420"/>
    </cofactor>
</comment>
<keyword evidence="9" id="KW-0694">RNA-binding</keyword>
<reference evidence="14 15" key="1">
    <citation type="submission" date="2020-01" db="EMBL/GenBank/DDBJ databases">
        <title>Genomes of bacteria type strains.</title>
        <authorList>
            <person name="Chen J."/>
            <person name="Zhu S."/>
            <person name="Chen J."/>
        </authorList>
    </citation>
    <scope>NUCLEOTIDE SEQUENCE [LARGE SCALE GENOMIC DNA]</scope>
    <source>
        <strain evidence="14 15">KCTC 52919</strain>
    </source>
</reference>
<name>A0A6L9MKW6_9HYPH</name>
<feature type="domain" description="Methyltransferase" evidence="13">
    <location>
        <begin position="25"/>
        <end position="123"/>
    </location>
</feature>
<dbReference type="Gene3D" id="3.40.50.150">
    <property type="entry name" value="Vaccinia Virus protein VP39"/>
    <property type="match status" value="1"/>
</dbReference>
<dbReference type="PANTHER" id="PTHR21404">
    <property type="entry name" value="HEN1"/>
    <property type="match status" value="1"/>
</dbReference>
<protein>
    <recommendedName>
        <fullName evidence="3">Small RNA 2'-O-methyltransferase</fullName>
        <ecNumber evidence="11">2.1.1.386</ecNumber>
    </recommendedName>
</protein>
<dbReference type="PANTHER" id="PTHR21404:SF3">
    <property type="entry name" value="SMALL RNA 2'-O-METHYLTRANSFERASE"/>
    <property type="match status" value="1"/>
</dbReference>
<dbReference type="RefSeq" id="WP_163045323.1">
    <property type="nucleotide sequence ID" value="NZ_JAAAMJ010000016.1"/>
</dbReference>
<dbReference type="EMBL" id="JAAAMJ010000016">
    <property type="protein sequence ID" value="NDV88483.1"/>
    <property type="molecule type" value="Genomic_DNA"/>
</dbReference>
<keyword evidence="8" id="KW-0460">Magnesium</keyword>
<gene>
    <name evidence="14" type="ORF">GTW51_17415</name>
</gene>
<sequence length="207" mass="22866">MTSWLHRQRLDAVLRAVRASGARSVLDLGCGDGDLLTELAGERQIDRLVGIDLSHEALARLRTRLGSLLDEGVERIKLVHGSLIEAGPTYTGFDCAVLVETIEHVDPARLGSLERAVFAVMRPATVVVTTPNAEFNGLLGVPPNRFRHPDHRFEWDRPRFRQWAEGVALRNRYQVACSDIAGNHRDLGGTSQMAVFERLLAADQVPA</sequence>
<evidence type="ECO:0000256" key="5">
    <source>
        <dbReference type="ARBA" id="ARBA00022679"/>
    </source>
</evidence>
<evidence type="ECO:0000256" key="10">
    <source>
        <dbReference type="ARBA" id="ARBA00023158"/>
    </source>
</evidence>
<dbReference type="Pfam" id="PF13649">
    <property type="entry name" value="Methyltransf_25"/>
    <property type="match status" value="1"/>
</dbReference>
<organism evidence="14 15">
    <name type="scientific">Aurantimonas aggregata</name>
    <dbReference type="NCBI Taxonomy" id="2047720"/>
    <lineage>
        <taxon>Bacteria</taxon>
        <taxon>Pseudomonadati</taxon>
        <taxon>Pseudomonadota</taxon>
        <taxon>Alphaproteobacteria</taxon>
        <taxon>Hyphomicrobiales</taxon>
        <taxon>Aurantimonadaceae</taxon>
        <taxon>Aurantimonas</taxon>
    </lineage>
</organism>
<evidence type="ECO:0000256" key="8">
    <source>
        <dbReference type="ARBA" id="ARBA00022842"/>
    </source>
</evidence>
<keyword evidence="4 14" id="KW-0489">Methyltransferase</keyword>
<evidence type="ECO:0000256" key="12">
    <source>
        <dbReference type="ARBA" id="ARBA00048418"/>
    </source>
</evidence>
<keyword evidence="15" id="KW-1185">Reference proteome</keyword>
<dbReference type="InterPro" id="IPR029063">
    <property type="entry name" value="SAM-dependent_MTases_sf"/>
</dbReference>